<dbReference type="RefSeq" id="WP_121989146.1">
    <property type="nucleotide sequence ID" value="NZ_OUNR01000012.1"/>
</dbReference>
<dbReference type="OrthoDB" id="9800776at2"/>
<keyword evidence="4" id="KW-0479">Metal-binding</keyword>
<evidence type="ECO:0000259" key="10">
    <source>
        <dbReference type="PROSITE" id="PS51296"/>
    </source>
</evidence>
<dbReference type="InterPro" id="IPR044043">
    <property type="entry name" value="VanA_C_cat"/>
</dbReference>
<dbReference type="PANTHER" id="PTHR21266">
    <property type="entry name" value="IRON-SULFUR DOMAIN CONTAINING PROTEIN"/>
    <property type="match status" value="1"/>
</dbReference>
<dbReference type="SUPFAM" id="SSF55961">
    <property type="entry name" value="Bet v1-like"/>
    <property type="match status" value="1"/>
</dbReference>
<keyword evidence="6" id="KW-0560">Oxidoreductase</keyword>
<keyword evidence="7" id="KW-0408">Iron</keyword>
<dbReference type="InterPro" id="IPR036922">
    <property type="entry name" value="Rieske_2Fe-2S_sf"/>
</dbReference>
<dbReference type="Gene3D" id="3.90.380.10">
    <property type="entry name" value="Naphthalene 1,2-dioxygenase Alpha Subunit, Chain A, domain 1"/>
    <property type="match status" value="1"/>
</dbReference>
<dbReference type="InterPro" id="IPR017941">
    <property type="entry name" value="Rieske_2Fe-2S"/>
</dbReference>
<keyword evidence="2" id="KW-0812">Transmembrane</keyword>
<dbReference type="Pfam" id="PF19112">
    <property type="entry name" value="VanA_C"/>
    <property type="match status" value="1"/>
</dbReference>
<name>A0A330LCW2_9BACT</name>
<feature type="domain" description="Rieske" evidence="10">
    <location>
        <begin position="22"/>
        <end position="127"/>
    </location>
</feature>
<evidence type="ECO:0000256" key="5">
    <source>
        <dbReference type="ARBA" id="ARBA00022989"/>
    </source>
</evidence>
<evidence type="ECO:0000256" key="4">
    <source>
        <dbReference type="ARBA" id="ARBA00022723"/>
    </source>
</evidence>
<dbReference type="GO" id="GO:0016020">
    <property type="term" value="C:membrane"/>
    <property type="evidence" value="ECO:0007669"/>
    <property type="project" value="UniProtKB-SubCell"/>
</dbReference>
<dbReference type="Gene3D" id="2.102.10.10">
    <property type="entry name" value="Rieske [2Fe-2S] iron-sulphur domain"/>
    <property type="match status" value="1"/>
</dbReference>
<dbReference type="InParanoid" id="A0A330LCW2"/>
<dbReference type="GO" id="GO:0016491">
    <property type="term" value="F:oxidoreductase activity"/>
    <property type="evidence" value="ECO:0007669"/>
    <property type="project" value="UniProtKB-KW"/>
</dbReference>
<gene>
    <name evidence="11" type="ORF">NITLEN_20459</name>
</gene>
<dbReference type="SUPFAM" id="SSF50022">
    <property type="entry name" value="ISP domain"/>
    <property type="match status" value="1"/>
</dbReference>
<comment type="subcellular location">
    <subcellularLocation>
        <location evidence="1">Membrane</location>
    </subcellularLocation>
</comment>
<accession>A0A330LCW2</accession>
<dbReference type="Proteomes" id="UP000248168">
    <property type="component" value="Unassembled WGS sequence"/>
</dbReference>
<evidence type="ECO:0000313" key="12">
    <source>
        <dbReference type="Proteomes" id="UP000248168"/>
    </source>
</evidence>
<keyword evidence="5" id="KW-1133">Transmembrane helix</keyword>
<evidence type="ECO:0000256" key="6">
    <source>
        <dbReference type="ARBA" id="ARBA00023002"/>
    </source>
</evidence>
<evidence type="ECO:0000256" key="9">
    <source>
        <dbReference type="ARBA" id="ARBA00023136"/>
    </source>
</evidence>
<organism evidence="11 12">
    <name type="scientific">Nitrospira lenta</name>
    <dbReference type="NCBI Taxonomy" id="1436998"/>
    <lineage>
        <taxon>Bacteria</taxon>
        <taxon>Pseudomonadati</taxon>
        <taxon>Nitrospirota</taxon>
        <taxon>Nitrospiria</taxon>
        <taxon>Nitrospirales</taxon>
        <taxon>Nitrospiraceae</taxon>
        <taxon>Nitrospira</taxon>
    </lineage>
</organism>
<dbReference type="InterPro" id="IPR050584">
    <property type="entry name" value="Cholesterol_7-desaturase"/>
</dbReference>
<evidence type="ECO:0000256" key="8">
    <source>
        <dbReference type="ARBA" id="ARBA00023014"/>
    </source>
</evidence>
<dbReference type="EMBL" id="OUNR01000012">
    <property type="protein sequence ID" value="SPP64819.1"/>
    <property type="molecule type" value="Genomic_DNA"/>
</dbReference>
<keyword evidence="3" id="KW-0001">2Fe-2S</keyword>
<proteinExistence type="predicted"/>
<keyword evidence="12" id="KW-1185">Reference proteome</keyword>
<dbReference type="GO" id="GO:0046872">
    <property type="term" value="F:metal ion binding"/>
    <property type="evidence" value="ECO:0007669"/>
    <property type="project" value="UniProtKB-KW"/>
</dbReference>
<reference evidence="12" key="1">
    <citation type="submission" date="2018-04" db="EMBL/GenBank/DDBJ databases">
        <authorList>
            <person name="Lucker S."/>
            <person name="Sakoula D."/>
        </authorList>
    </citation>
    <scope>NUCLEOTIDE SEQUENCE [LARGE SCALE GENOMIC DNA]</scope>
</reference>
<dbReference type="CDD" id="cd03469">
    <property type="entry name" value="Rieske_RO_Alpha_N"/>
    <property type="match status" value="1"/>
</dbReference>
<keyword evidence="9" id="KW-0472">Membrane</keyword>
<sequence>MSTVLEQDPAPLRSPPLLGFWYAAATSSEVAPGTMKGVTLLSTPILLCRTKDGRVSAMLDLCPHRGMPLSFGRMEGDRVECYYHGWQFETDGRCAAIPSLVSDSPIDPKKICVTSYPCQDQDGYLWVYMGDSRYPDRPIPPLMRHPLPSSPYLMFQHSQMLSSTLDDGVVGLMDPAHGPYVHQSSLWRKPASQHDKAKTFEPIPNGFRMIGHAPSKNSPPYQLLKWVSGGELTTTIDFVLPNQRYELIQCGSLWVSIRVLMTPITEHETRMDFCAAWNVFRWLPFGSSIFKYFAKGFLAQDKVAMDRQSIGLKHKPPFRLVGDADQQAKWYHKLKAAHVASLQTGQPLDHPLKGPVTLRWRS</sequence>
<evidence type="ECO:0000256" key="7">
    <source>
        <dbReference type="ARBA" id="ARBA00023004"/>
    </source>
</evidence>
<evidence type="ECO:0000256" key="3">
    <source>
        <dbReference type="ARBA" id="ARBA00022714"/>
    </source>
</evidence>
<evidence type="ECO:0000256" key="2">
    <source>
        <dbReference type="ARBA" id="ARBA00022692"/>
    </source>
</evidence>
<protein>
    <submittedName>
        <fullName evidence="11">Rieske iron-sulphur protein</fullName>
    </submittedName>
</protein>
<dbReference type="PANTHER" id="PTHR21266:SF32">
    <property type="entry name" value="CHOLESTEROL 7-DESATURASE NVD"/>
    <property type="match status" value="1"/>
</dbReference>
<evidence type="ECO:0000256" key="1">
    <source>
        <dbReference type="ARBA" id="ARBA00004370"/>
    </source>
</evidence>
<dbReference type="PROSITE" id="PS51296">
    <property type="entry name" value="RIESKE"/>
    <property type="match status" value="1"/>
</dbReference>
<dbReference type="AlphaFoldDB" id="A0A330LCW2"/>
<dbReference type="GO" id="GO:0005737">
    <property type="term" value="C:cytoplasm"/>
    <property type="evidence" value="ECO:0007669"/>
    <property type="project" value="TreeGrafter"/>
</dbReference>
<dbReference type="GO" id="GO:0051537">
    <property type="term" value="F:2 iron, 2 sulfur cluster binding"/>
    <property type="evidence" value="ECO:0007669"/>
    <property type="project" value="UniProtKB-KW"/>
</dbReference>
<keyword evidence="8" id="KW-0411">Iron-sulfur</keyword>
<dbReference type="Pfam" id="PF00355">
    <property type="entry name" value="Rieske"/>
    <property type="match status" value="1"/>
</dbReference>
<evidence type="ECO:0000313" key="11">
    <source>
        <dbReference type="EMBL" id="SPP64819.1"/>
    </source>
</evidence>